<dbReference type="GO" id="GO:0005886">
    <property type="term" value="C:plasma membrane"/>
    <property type="evidence" value="ECO:0007669"/>
    <property type="project" value="UniProtKB-SubCell"/>
</dbReference>
<protein>
    <recommendedName>
        <fullName evidence="2">Type II secretion system protein H</fullName>
    </recommendedName>
    <alternativeName>
        <fullName evidence="10">General secretion pathway protein H</fullName>
    </alternativeName>
</protein>
<dbReference type="Gene3D" id="3.55.40.10">
    <property type="entry name" value="minor pseudopilin epsh domain"/>
    <property type="match status" value="1"/>
</dbReference>
<evidence type="ECO:0000256" key="8">
    <source>
        <dbReference type="ARBA" id="ARBA00023136"/>
    </source>
</evidence>
<dbReference type="GO" id="GO:0015627">
    <property type="term" value="C:type II protein secretion system complex"/>
    <property type="evidence" value="ECO:0007669"/>
    <property type="project" value="InterPro"/>
</dbReference>
<dbReference type="EMBL" id="AP014879">
    <property type="protein sequence ID" value="BAV33863.1"/>
    <property type="molecule type" value="Genomic_DNA"/>
</dbReference>
<evidence type="ECO:0000256" key="9">
    <source>
        <dbReference type="ARBA" id="ARBA00025772"/>
    </source>
</evidence>
<dbReference type="RefSeq" id="WP_096360669.1">
    <property type="nucleotide sequence ID" value="NZ_AP014879.1"/>
</dbReference>
<dbReference type="PRINTS" id="PR00885">
    <property type="entry name" value="BCTERIALGSPH"/>
</dbReference>
<keyword evidence="8 11" id="KW-0472">Membrane</keyword>
<accession>A0A1B4XGE6</accession>
<comment type="subcellular location">
    <subcellularLocation>
        <location evidence="1">Cell inner membrane</location>
        <topology evidence="1">Single-pass membrane protein</topology>
    </subcellularLocation>
</comment>
<sequence>MYRARSQRGFTLIEVAVVMLVIVIVLGIVSVNLEPDRESPVRDEARRLVLLLQTAQQESILQGKILAVAIEREGYSFLMLDDDREFKPMDGDEVLRARPLPSGIVISRVDVEGVPEDDETKTPRLILLPTGELSPFTVIFSQGDVRWRVEGTLTGEITAQTMTPAEKA</sequence>
<evidence type="ECO:0000256" key="7">
    <source>
        <dbReference type="ARBA" id="ARBA00022989"/>
    </source>
</evidence>
<dbReference type="NCBIfam" id="TIGR02532">
    <property type="entry name" value="IV_pilin_GFxxxE"/>
    <property type="match status" value="1"/>
</dbReference>
<organism evidence="13 14">
    <name type="scientific">Sulfuricaulis limicola</name>
    <dbReference type="NCBI Taxonomy" id="1620215"/>
    <lineage>
        <taxon>Bacteria</taxon>
        <taxon>Pseudomonadati</taxon>
        <taxon>Pseudomonadota</taxon>
        <taxon>Gammaproteobacteria</taxon>
        <taxon>Acidiferrobacterales</taxon>
        <taxon>Acidiferrobacteraceae</taxon>
        <taxon>Sulfuricaulis</taxon>
    </lineage>
</organism>
<evidence type="ECO:0000256" key="3">
    <source>
        <dbReference type="ARBA" id="ARBA00022475"/>
    </source>
</evidence>
<dbReference type="Pfam" id="PF07963">
    <property type="entry name" value="N_methyl"/>
    <property type="match status" value="1"/>
</dbReference>
<dbReference type="InterPro" id="IPR049875">
    <property type="entry name" value="TypeII_GspH"/>
</dbReference>
<dbReference type="KEGG" id="slim:SCL_1558"/>
<keyword evidence="14" id="KW-1185">Reference proteome</keyword>
<evidence type="ECO:0000256" key="10">
    <source>
        <dbReference type="ARBA" id="ARBA00030775"/>
    </source>
</evidence>
<feature type="domain" description="General secretion pathway GspH" evidence="12">
    <location>
        <begin position="44"/>
        <end position="155"/>
    </location>
</feature>
<evidence type="ECO:0000256" key="2">
    <source>
        <dbReference type="ARBA" id="ARBA00021549"/>
    </source>
</evidence>
<keyword evidence="5" id="KW-0997">Cell inner membrane</keyword>
<dbReference type="Pfam" id="PF12019">
    <property type="entry name" value="GspH"/>
    <property type="match status" value="1"/>
</dbReference>
<evidence type="ECO:0000256" key="5">
    <source>
        <dbReference type="ARBA" id="ARBA00022519"/>
    </source>
</evidence>
<proteinExistence type="inferred from homology"/>
<feature type="transmembrane region" description="Helical" evidence="11">
    <location>
        <begin position="12"/>
        <end position="33"/>
    </location>
</feature>
<dbReference type="PROSITE" id="PS00409">
    <property type="entry name" value="PROKAR_NTER_METHYL"/>
    <property type="match status" value="1"/>
</dbReference>
<dbReference type="InterPro" id="IPR045584">
    <property type="entry name" value="Pilin-like"/>
</dbReference>
<keyword evidence="3" id="KW-1003">Cell membrane</keyword>
<dbReference type="NCBIfam" id="TIGR01708">
    <property type="entry name" value="typeII_sec_gspH"/>
    <property type="match status" value="1"/>
</dbReference>
<name>A0A1B4XGE6_9GAMM</name>
<dbReference type="GO" id="GO:0015628">
    <property type="term" value="P:protein secretion by the type II secretion system"/>
    <property type="evidence" value="ECO:0007669"/>
    <property type="project" value="InterPro"/>
</dbReference>
<dbReference type="AlphaFoldDB" id="A0A1B4XGE6"/>
<dbReference type="InterPro" id="IPR002416">
    <property type="entry name" value="T2SS_protein-GspH"/>
</dbReference>
<evidence type="ECO:0000313" key="14">
    <source>
        <dbReference type="Proteomes" id="UP000243180"/>
    </source>
</evidence>
<evidence type="ECO:0000256" key="11">
    <source>
        <dbReference type="SAM" id="Phobius"/>
    </source>
</evidence>
<reference evidence="13 14" key="1">
    <citation type="submission" date="2015-05" db="EMBL/GenBank/DDBJ databases">
        <title>Complete genome sequence of a sulfur-oxidizing gammaproteobacterium strain HA5.</title>
        <authorList>
            <person name="Miura A."/>
            <person name="Kojima H."/>
            <person name="Fukui M."/>
        </authorList>
    </citation>
    <scope>NUCLEOTIDE SEQUENCE [LARGE SCALE GENOMIC DNA]</scope>
    <source>
        <strain evidence="13 14">HA5</strain>
    </source>
</reference>
<evidence type="ECO:0000256" key="4">
    <source>
        <dbReference type="ARBA" id="ARBA00022481"/>
    </source>
</evidence>
<comment type="similarity">
    <text evidence="9">Belongs to the GSP H family.</text>
</comment>
<evidence type="ECO:0000256" key="6">
    <source>
        <dbReference type="ARBA" id="ARBA00022692"/>
    </source>
</evidence>
<dbReference type="InterPro" id="IPR012902">
    <property type="entry name" value="N_methyl_site"/>
</dbReference>
<dbReference type="InterPro" id="IPR022346">
    <property type="entry name" value="T2SS_GspH"/>
</dbReference>
<dbReference type="OrthoDB" id="6076129at2"/>
<dbReference type="InParanoid" id="A0A1B4XGE6"/>
<evidence type="ECO:0000313" key="13">
    <source>
        <dbReference type="EMBL" id="BAV33863.1"/>
    </source>
</evidence>
<evidence type="ECO:0000259" key="12">
    <source>
        <dbReference type="Pfam" id="PF12019"/>
    </source>
</evidence>
<evidence type="ECO:0000256" key="1">
    <source>
        <dbReference type="ARBA" id="ARBA00004377"/>
    </source>
</evidence>
<dbReference type="SUPFAM" id="SSF54523">
    <property type="entry name" value="Pili subunits"/>
    <property type="match status" value="1"/>
</dbReference>
<dbReference type="Proteomes" id="UP000243180">
    <property type="component" value="Chromosome"/>
</dbReference>
<keyword evidence="6 11" id="KW-0812">Transmembrane</keyword>
<keyword evidence="7 11" id="KW-1133">Transmembrane helix</keyword>
<keyword evidence="4" id="KW-0488">Methylation</keyword>
<gene>
    <name evidence="13" type="ORF">SCL_1558</name>
</gene>
<dbReference type="FunCoup" id="A0A1B4XGE6">
    <property type="interactions" value="75"/>
</dbReference>